<dbReference type="Pfam" id="PF00270">
    <property type="entry name" value="DEAD"/>
    <property type="match status" value="1"/>
</dbReference>
<dbReference type="PROSITE" id="PS51194">
    <property type="entry name" value="HELICASE_CTER"/>
    <property type="match status" value="1"/>
</dbReference>
<dbReference type="GO" id="GO:0006289">
    <property type="term" value="P:nucleotide-excision repair"/>
    <property type="evidence" value="ECO:0007669"/>
    <property type="project" value="TreeGrafter"/>
</dbReference>
<evidence type="ECO:0000256" key="2">
    <source>
        <dbReference type="ARBA" id="ARBA00022840"/>
    </source>
</evidence>
<dbReference type="SMART" id="SM00490">
    <property type="entry name" value="HELICc"/>
    <property type="match status" value="1"/>
</dbReference>
<dbReference type="NCBIfam" id="NF041067">
    <property type="entry name" value="DpdJ"/>
    <property type="match status" value="1"/>
</dbReference>
<dbReference type="GO" id="GO:0003676">
    <property type="term" value="F:nucleic acid binding"/>
    <property type="evidence" value="ECO:0007669"/>
    <property type="project" value="InterPro"/>
</dbReference>
<feature type="domain" description="Helicase C-terminal" evidence="4">
    <location>
        <begin position="501"/>
        <end position="656"/>
    </location>
</feature>
<dbReference type="InterPro" id="IPR027417">
    <property type="entry name" value="P-loop_NTPase"/>
</dbReference>
<dbReference type="SUPFAM" id="SSF52540">
    <property type="entry name" value="P-loop containing nucleoside triphosphate hydrolases"/>
    <property type="match status" value="1"/>
</dbReference>
<dbReference type="OrthoDB" id="9815222at2"/>
<reference evidence="5 6" key="1">
    <citation type="submission" date="2016-10" db="EMBL/GenBank/DDBJ databases">
        <authorList>
            <person name="de Groot N.N."/>
        </authorList>
    </citation>
    <scope>NUCLEOTIDE SEQUENCE [LARGE SCALE GENOMIC DNA]</scope>
    <source>
        <strain evidence="5">MBHS1</strain>
    </source>
</reference>
<name>A0A1H6F8H3_9GAMM</name>
<keyword evidence="6" id="KW-1185">Reference proteome</keyword>
<evidence type="ECO:0000256" key="1">
    <source>
        <dbReference type="ARBA" id="ARBA00022741"/>
    </source>
</evidence>
<dbReference type="InterPro" id="IPR001650">
    <property type="entry name" value="Helicase_C-like"/>
</dbReference>
<keyword evidence="1" id="KW-0547">Nucleotide-binding</keyword>
<evidence type="ECO:0000259" key="3">
    <source>
        <dbReference type="PROSITE" id="PS51192"/>
    </source>
</evidence>
<dbReference type="PANTHER" id="PTHR47957">
    <property type="entry name" value="ATP-DEPENDENT HELICASE HRQ1"/>
    <property type="match status" value="1"/>
</dbReference>
<dbReference type="Pfam" id="PF00271">
    <property type="entry name" value="Helicase_C"/>
    <property type="match status" value="1"/>
</dbReference>
<dbReference type="GO" id="GO:0005524">
    <property type="term" value="F:ATP binding"/>
    <property type="evidence" value="ECO:0007669"/>
    <property type="project" value="UniProtKB-KW"/>
</dbReference>
<sequence length="1498" mass="170218">MPTDILLSHLESIEYKSLVWGFVDGSISEDELYTLAEQTIQATGSDDDAEDLIEKLIEARLIHEFRDPNGQLVYRSRFAEGVRLLSRLRQWFPKTPWFSAPRLISDFRIDVRPRRYPRRDISTETALQSILEQIKLNALQQTLWGSLTPPSLAQFQVEASSGILNKNRTDKGFIITAGTGSGKTLCFYLPALLQLGDLIQRNQYWVKALAIYPRTELLKDQFAETFRMARRLDAALNKAGKRPLLIGTLFGMTPNHADEQSLNNWQRQAQGYICPFIGCPDCGGDMLWRHEDIQQKRERLTCSCCNSEISEQQIIITRKRLKKTPPDILFSTSEMLNRRLADSSTRHLFGIGQVQKPRLMLLDEVHTYAGTSGAHAALVLRRWRHALNAPVTYVGLSATLLEAELFFSELTGLRPEKVIKVAPTDAAMMEESAEYQLILCGDPVSQTSLLSASIQTAMLMGRLLDPPNSNPSAGRYGKRLFAFTDDLDVTNRLFDSLRDAEAYDLFGRVDPNRQPLALLRGCEPASDVQLRDMDGQRWKLCEDIGRPLNERLRVSRTTSKDAGVTGGSDVIVATAALEVGFNDPEVGAVIQHKAPFNMAAYIQRKGRAGRTRQMRPWTVTILSDYGRDRLAYQAYEQLFDPILQRQTLPIGNQYLLRMQGVFAFMDWLSAKLNSGGWLWRILSQPIEDDWAQKTRRKILNILTPLLRGDETLLEDLRTYLKGALSLDDNTVISLFWEAPRALLLEVLPTLIRRLHANWQLAYPHGEYRYDHYQAWLPLPEFIPANLFSDLNLPDVQLIIPPATVNHEEKQESLPVLQAMNFLPPGRVTRRFAEERGELNHWIGVSPLQSEFFLPLDTYAETHEYIGDFTAPIDDKLTTLPVYRPWQMRLQTVRKTEVLPTSNARLIWHSQFIPQGEAIQIPPPIRTPWHEIIHSLNVYLHAFRAAVQVRRFASGSDANIRLPKGEESQVRTHFVDDKGEAVGVGFEQEVDGLLLEYHLPSISELMGQEFSLDLLAANRVAYFRYRVLSDTQLPDELNSFQRDWLQQIYLSALLSYTAKNVSVEAPQTTGDELLSQAAQELHADDPQAVFQEVMRCIFSLQEAQQHLAEENNETDEKPTTRLGRLQQSLSAWLTEQEVLERLRELAQNLWQADEQEWAGWLRQRIHETLGQALFNACQQCAPRYAALNTLVMDLGELEDEQPAKIWITETTLGGAGVMQALAQRFTEEPRQLFRAMESVLAPADLELTHIALARFVDIASEDQQTAEVLTQMRASNGHQAREVQRKQLYAHLSATGLHLSHAASVALNARLLRPGMTSCHDHLLRDLLHFRSHLENHLGIAIDLRVFCYLAAVHPDFAQRIGDLLLQHQVMEVTERVQVLSGILWPHSHELRQRSLESYNPFRQSHTTDPLLVKELLLQHRVPSVALADADWSAQVHAHLADIGVCRLWTTQSQDLHPALARLLVEPVNVAYLQLYPSVERFEQDAQSAAVVLSLRESL</sequence>
<accession>A0A1H6F8H3</accession>
<protein>
    <submittedName>
        <fullName evidence="5">Putative ATP-dependent helicase Lhr</fullName>
    </submittedName>
</protein>
<dbReference type="InterPro" id="IPR014001">
    <property type="entry name" value="Helicase_ATP-bd"/>
</dbReference>
<evidence type="ECO:0000259" key="4">
    <source>
        <dbReference type="PROSITE" id="PS51194"/>
    </source>
</evidence>
<dbReference type="SMART" id="SM00487">
    <property type="entry name" value="DEXDc"/>
    <property type="match status" value="1"/>
</dbReference>
<dbReference type="GO" id="GO:0036297">
    <property type="term" value="P:interstrand cross-link repair"/>
    <property type="evidence" value="ECO:0007669"/>
    <property type="project" value="TreeGrafter"/>
</dbReference>
<evidence type="ECO:0000313" key="6">
    <source>
        <dbReference type="Proteomes" id="UP000236724"/>
    </source>
</evidence>
<dbReference type="Gene3D" id="3.40.50.300">
    <property type="entry name" value="P-loop containing nucleotide triphosphate hydrolases"/>
    <property type="match status" value="2"/>
</dbReference>
<evidence type="ECO:0000313" key="5">
    <source>
        <dbReference type="EMBL" id="SEH06422.1"/>
    </source>
</evidence>
<proteinExistence type="predicted"/>
<dbReference type="PANTHER" id="PTHR47957:SF3">
    <property type="entry name" value="ATP-DEPENDENT HELICASE HRQ1"/>
    <property type="match status" value="1"/>
</dbReference>
<gene>
    <name evidence="5" type="ORF">MBHS_02284</name>
</gene>
<dbReference type="PROSITE" id="PS51192">
    <property type="entry name" value="HELICASE_ATP_BIND_1"/>
    <property type="match status" value="1"/>
</dbReference>
<dbReference type="InterPro" id="IPR011545">
    <property type="entry name" value="DEAD/DEAH_box_helicase_dom"/>
</dbReference>
<keyword evidence="5" id="KW-0378">Hydrolase</keyword>
<dbReference type="RefSeq" id="WP_103920207.1">
    <property type="nucleotide sequence ID" value="NZ_FMSV02000492.1"/>
</dbReference>
<organism evidence="5 6">
    <name type="scientific">Candidatus Venteria ishoeyi</name>
    <dbReference type="NCBI Taxonomy" id="1899563"/>
    <lineage>
        <taxon>Bacteria</taxon>
        <taxon>Pseudomonadati</taxon>
        <taxon>Pseudomonadota</taxon>
        <taxon>Gammaproteobacteria</taxon>
        <taxon>Thiotrichales</taxon>
        <taxon>Thiotrichaceae</taxon>
        <taxon>Venteria</taxon>
    </lineage>
</organism>
<keyword evidence="5" id="KW-0347">Helicase</keyword>
<feature type="domain" description="Helicase ATP-binding" evidence="3">
    <location>
        <begin position="164"/>
        <end position="418"/>
    </location>
</feature>
<dbReference type="Proteomes" id="UP000236724">
    <property type="component" value="Unassembled WGS sequence"/>
</dbReference>
<dbReference type="EMBL" id="FMSV02000492">
    <property type="protein sequence ID" value="SEH06422.1"/>
    <property type="molecule type" value="Genomic_DNA"/>
</dbReference>
<keyword evidence="2" id="KW-0067">ATP-binding</keyword>
<dbReference type="GO" id="GO:0043138">
    <property type="term" value="F:3'-5' DNA helicase activity"/>
    <property type="evidence" value="ECO:0007669"/>
    <property type="project" value="TreeGrafter"/>
</dbReference>